<evidence type="ECO:0000313" key="1">
    <source>
        <dbReference type="EMBL" id="KAJ9052012.1"/>
    </source>
</evidence>
<organism evidence="1 2">
    <name type="scientific">Entomophthora muscae</name>
    <dbReference type="NCBI Taxonomy" id="34485"/>
    <lineage>
        <taxon>Eukaryota</taxon>
        <taxon>Fungi</taxon>
        <taxon>Fungi incertae sedis</taxon>
        <taxon>Zoopagomycota</taxon>
        <taxon>Entomophthoromycotina</taxon>
        <taxon>Entomophthoromycetes</taxon>
        <taxon>Entomophthorales</taxon>
        <taxon>Entomophthoraceae</taxon>
        <taxon>Entomophthora</taxon>
    </lineage>
</organism>
<comment type="caution">
    <text evidence="1">The sequence shown here is derived from an EMBL/GenBank/DDBJ whole genome shotgun (WGS) entry which is preliminary data.</text>
</comment>
<sequence length="156" mass="16261">MKFSTVFISALFQGQALAACAAMAQVTECVNANLKTRLAACTDLDYQCKCDAYDYVKACYLNCPNDPAVQSQAREYDGLKQNYCASASLSKPANTTTTPANTTDTSSTSASPSESKSPSKTKDSPSSTPSATGSGAFNANSPSAFLLVLSLVALSH</sequence>
<name>A0ACC2RPK6_9FUNG</name>
<dbReference type="EMBL" id="QTSX02006880">
    <property type="protein sequence ID" value="KAJ9052012.1"/>
    <property type="molecule type" value="Genomic_DNA"/>
</dbReference>
<reference evidence="1" key="1">
    <citation type="submission" date="2022-04" db="EMBL/GenBank/DDBJ databases">
        <title>Genome of the entomopathogenic fungus Entomophthora muscae.</title>
        <authorList>
            <person name="Elya C."/>
            <person name="Lovett B.R."/>
            <person name="Lee E."/>
            <person name="Macias A.M."/>
            <person name="Hajek A.E."/>
            <person name="De Bivort B.L."/>
            <person name="Kasson M.T."/>
            <person name="De Fine Licht H.H."/>
            <person name="Stajich J.E."/>
        </authorList>
    </citation>
    <scope>NUCLEOTIDE SEQUENCE</scope>
    <source>
        <strain evidence="1">Berkeley</strain>
    </source>
</reference>
<keyword evidence="2" id="KW-1185">Reference proteome</keyword>
<evidence type="ECO:0000313" key="2">
    <source>
        <dbReference type="Proteomes" id="UP001165960"/>
    </source>
</evidence>
<protein>
    <submittedName>
        <fullName evidence="1">Uncharacterized protein</fullName>
    </submittedName>
</protein>
<proteinExistence type="predicted"/>
<dbReference type="Proteomes" id="UP001165960">
    <property type="component" value="Unassembled WGS sequence"/>
</dbReference>
<gene>
    <name evidence="1" type="ORF">DSO57_1038462</name>
</gene>
<accession>A0ACC2RPK6</accession>